<dbReference type="RefSeq" id="WP_183769930.1">
    <property type="nucleotide sequence ID" value="NZ_JACIDK010000001.1"/>
</dbReference>
<gene>
    <name evidence="1" type="ORF">GGQ61_000755</name>
</gene>
<dbReference type="InterPro" id="IPR029058">
    <property type="entry name" value="AB_hydrolase_fold"/>
</dbReference>
<dbReference type="Proteomes" id="UP000530564">
    <property type="component" value="Unassembled WGS sequence"/>
</dbReference>
<sequence length="374" mass="41144">MADRPKGFRRLATAAIVVVALVLSAAVYVWRDDILRTQLDPKEPFQIYDPPPAPDYAQRSAWALMPNAPDAPTDEEPPADVFFISPTTFDGGRHWNAPIDDARADRLFREVMAPNYAGPFVRVGRIFAPRYRQASLYTLMTLRDDAKEARRFAYGDVAEAFRYYIAHYNRDRPFVVVGVEQGGTLAARLIAEEVAPHPALRSRIAAAYLMQTIVPSDKPPLPPCIAPKQTGCLAAWASVYEGEPERAQALLDRSLVWNDAGQLVNLGGRTPICFNPLFGAVVDAEAPARLNLGATNATGLEWGARPAFLTRQVGARCDKGILRVTRPKSPSLKPSGSWTDRRRAPGYNVFFADLEADAGARVATLTERRGTPVD</sequence>
<keyword evidence="2" id="KW-1185">Reference proteome</keyword>
<organism evidence="1 2">
    <name type="scientific">Phenylobacterium haematophilum</name>
    <dbReference type="NCBI Taxonomy" id="98513"/>
    <lineage>
        <taxon>Bacteria</taxon>
        <taxon>Pseudomonadati</taxon>
        <taxon>Pseudomonadota</taxon>
        <taxon>Alphaproteobacteria</taxon>
        <taxon>Caulobacterales</taxon>
        <taxon>Caulobacteraceae</taxon>
        <taxon>Phenylobacterium</taxon>
    </lineage>
</organism>
<dbReference type="InterPro" id="IPR021440">
    <property type="entry name" value="DUF3089"/>
</dbReference>
<protein>
    <recommendedName>
        <fullName evidence="3">DUF3089 domain-containing protein</fullName>
    </recommendedName>
</protein>
<evidence type="ECO:0000313" key="2">
    <source>
        <dbReference type="Proteomes" id="UP000530564"/>
    </source>
</evidence>
<name>A0A839ZVI5_9CAUL</name>
<dbReference type="SUPFAM" id="SSF53474">
    <property type="entry name" value="alpha/beta-Hydrolases"/>
    <property type="match status" value="1"/>
</dbReference>
<comment type="caution">
    <text evidence="1">The sequence shown here is derived from an EMBL/GenBank/DDBJ whole genome shotgun (WGS) entry which is preliminary data.</text>
</comment>
<dbReference type="EMBL" id="JACIDK010000001">
    <property type="protein sequence ID" value="MBB3890058.1"/>
    <property type="molecule type" value="Genomic_DNA"/>
</dbReference>
<evidence type="ECO:0000313" key="1">
    <source>
        <dbReference type="EMBL" id="MBB3890058.1"/>
    </source>
</evidence>
<proteinExistence type="predicted"/>
<accession>A0A839ZVI5</accession>
<dbReference type="Pfam" id="PF11288">
    <property type="entry name" value="DUF3089"/>
    <property type="match status" value="1"/>
</dbReference>
<dbReference type="AlphaFoldDB" id="A0A839ZVI5"/>
<reference evidence="1 2" key="1">
    <citation type="submission" date="2020-08" db="EMBL/GenBank/DDBJ databases">
        <title>Genomic Encyclopedia of Type Strains, Phase IV (KMG-IV): sequencing the most valuable type-strain genomes for metagenomic binning, comparative biology and taxonomic classification.</title>
        <authorList>
            <person name="Goeker M."/>
        </authorList>
    </citation>
    <scope>NUCLEOTIDE SEQUENCE [LARGE SCALE GENOMIC DNA]</scope>
    <source>
        <strain evidence="1 2">DSM 21793</strain>
    </source>
</reference>
<evidence type="ECO:0008006" key="3">
    <source>
        <dbReference type="Google" id="ProtNLM"/>
    </source>
</evidence>